<evidence type="ECO:0000313" key="3">
    <source>
        <dbReference type="Proteomes" id="UP001163687"/>
    </source>
</evidence>
<dbReference type="Proteomes" id="UP001163687">
    <property type="component" value="Chromosome"/>
</dbReference>
<feature type="transmembrane region" description="Helical" evidence="1">
    <location>
        <begin position="97"/>
        <end position="115"/>
    </location>
</feature>
<name>A0AA35CNP3_9FIRM</name>
<feature type="transmembrane region" description="Helical" evidence="1">
    <location>
        <begin position="192"/>
        <end position="211"/>
    </location>
</feature>
<accession>A0AA35CNP3</accession>
<proteinExistence type="predicted"/>
<dbReference type="PANTHER" id="PTHR42867:SF1">
    <property type="entry name" value="MEMBRANE PROTEIN-RELATED"/>
    <property type="match status" value="1"/>
</dbReference>
<protein>
    <submittedName>
        <fullName evidence="2">Membrane protein</fullName>
    </submittedName>
</protein>
<sequence>MPEAVLYGGQAVIEGVMMRGPDRMAIAVRRPDGEIGLRVERIESIVRRYPPLGWPVVRGVVALVETTVLGVSALLYSANEAAPEEQNLTRGELTATTVVGVVGGLALFVALPTWLTGAVRVHAWSPFAANLFEGLVRLALLIGYLKAVALIPDIERVFQYHGAEHKVINTLEAGEELTVENARRHSREHKRCGTSFLLYVVVISILVYAFLGWQALWLRVLTRLALVPVIAGLAYEFIRFAGRSKHPLVHLLSRPGMWLQGLTTREPDDAQLEVSIAALQAARGFGLPG</sequence>
<organism evidence="2 3">
    <name type="scientific">Caldinitratiruptor microaerophilus</name>
    <dbReference type="NCBI Taxonomy" id="671077"/>
    <lineage>
        <taxon>Bacteria</taxon>
        <taxon>Bacillati</taxon>
        <taxon>Bacillota</taxon>
        <taxon>Clostridia</taxon>
        <taxon>Eubacteriales</taxon>
        <taxon>Symbiobacteriaceae</taxon>
        <taxon>Caldinitratiruptor</taxon>
    </lineage>
</organism>
<dbReference type="PANTHER" id="PTHR42867">
    <property type="entry name" value="MEMBRANE PROTEIN-RELATED"/>
    <property type="match status" value="1"/>
</dbReference>
<dbReference type="KEGG" id="cmic:caldi_28730"/>
<gene>
    <name evidence="2" type="ORF">caldi_28730</name>
</gene>
<keyword evidence="1" id="KW-0472">Membrane</keyword>
<dbReference type="EMBL" id="AP025628">
    <property type="protein sequence ID" value="BDG61783.1"/>
    <property type="molecule type" value="Genomic_DNA"/>
</dbReference>
<feature type="transmembrane region" description="Helical" evidence="1">
    <location>
        <begin position="56"/>
        <end position="76"/>
    </location>
</feature>
<feature type="transmembrane region" description="Helical" evidence="1">
    <location>
        <begin position="127"/>
        <end position="151"/>
    </location>
</feature>
<evidence type="ECO:0000313" key="2">
    <source>
        <dbReference type="EMBL" id="BDG61783.1"/>
    </source>
</evidence>
<dbReference type="AlphaFoldDB" id="A0AA35CNP3"/>
<evidence type="ECO:0000256" key="1">
    <source>
        <dbReference type="SAM" id="Phobius"/>
    </source>
</evidence>
<keyword evidence="3" id="KW-1185">Reference proteome</keyword>
<keyword evidence="1" id="KW-1133">Transmembrane helix</keyword>
<keyword evidence="1" id="KW-0812">Transmembrane</keyword>
<dbReference type="Pfam" id="PF07136">
    <property type="entry name" value="DUF1385"/>
    <property type="match status" value="1"/>
</dbReference>
<dbReference type="InterPro" id="IPR010787">
    <property type="entry name" value="DUF1385"/>
</dbReference>
<reference evidence="2" key="1">
    <citation type="submission" date="2022-03" db="EMBL/GenBank/DDBJ databases">
        <title>Complete genome sequence of Caldinitratiruptor microaerophilus.</title>
        <authorList>
            <person name="Mukaiyama R."/>
            <person name="Nishiyama T."/>
            <person name="Ueda K."/>
        </authorList>
    </citation>
    <scope>NUCLEOTIDE SEQUENCE</scope>
    <source>
        <strain evidence="2">JCM 16183</strain>
    </source>
</reference>